<evidence type="ECO:0000259" key="2">
    <source>
        <dbReference type="Pfam" id="PF13309"/>
    </source>
</evidence>
<dbReference type="PANTHER" id="PTHR35568:SF1">
    <property type="entry name" value="TRANSCRIPTIONAL REGULATOR DAUR"/>
    <property type="match status" value="1"/>
</dbReference>
<keyword evidence="4" id="KW-1185">Reference proteome</keyword>
<proteinExistence type="predicted"/>
<accession>A0A4V0P239</accession>
<reference evidence="3 4" key="1">
    <citation type="submission" date="2018-12" db="EMBL/GenBank/DDBJ databases">
        <title>Rubrispira sanarue gen. nov., sp., nov., a member of the order Silvanigrellales, isolated from a brackish lake in Hamamatsu Japan.</title>
        <authorList>
            <person name="Maejima Y."/>
            <person name="Iino T."/>
            <person name="Muraguchi Y."/>
            <person name="Fukuda K."/>
            <person name="Nojiri H."/>
            <person name="Ohkuma M."/>
            <person name="Moriuchi R."/>
            <person name="Dohra H."/>
            <person name="Kimbara K."/>
            <person name="Shintani M."/>
        </authorList>
    </citation>
    <scope>NUCLEOTIDE SEQUENCE [LARGE SCALE GENOMIC DNA]</scope>
    <source>
        <strain evidence="3 4">RF1110005</strain>
    </source>
</reference>
<dbReference type="InterPro" id="IPR013559">
    <property type="entry name" value="YheO"/>
</dbReference>
<dbReference type="Proteomes" id="UP000291236">
    <property type="component" value="Chromosome"/>
</dbReference>
<evidence type="ECO:0000313" key="4">
    <source>
        <dbReference type="Proteomes" id="UP000291236"/>
    </source>
</evidence>
<gene>
    <name evidence="3" type="ORF">JCM31447_03120</name>
</gene>
<feature type="domain" description="YheO-like" evidence="1">
    <location>
        <begin position="4"/>
        <end position="106"/>
    </location>
</feature>
<dbReference type="AlphaFoldDB" id="A0A4V0P239"/>
<evidence type="ECO:0000259" key="1">
    <source>
        <dbReference type="Pfam" id="PF08348"/>
    </source>
</evidence>
<evidence type="ECO:0000313" key="3">
    <source>
        <dbReference type="EMBL" id="BBH51887.1"/>
    </source>
</evidence>
<sequence>MYNQYLNFAKAMELLFYPQLEVVIHDIITKKIIYLGNSFSNRDVGDDSVLDDISFEKSKSIIGPYEKINFDGKVLKSISIVIEEKNKPKFLMCLNFDISVLNNLANTIELFIGKSSYEKSESFIFKDDWREKIHVYVNENLKSKGKILNSINKEEKKELILDLQKKGAFKGKNSKEYIAKILKLSRATIYNYLNEKEEK</sequence>
<name>A0A4V0P239_FLUSA</name>
<dbReference type="Pfam" id="PF13309">
    <property type="entry name" value="HTH_22"/>
    <property type="match status" value="1"/>
</dbReference>
<protein>
    <submittedName>
        <fullName evidence="3">Uncharacterized protein</fullName>
    </submittedName>
</protein>
<dbReference type="EMBL" id="AP019368">
    <property type="protein sequence ID" value="BBH51887.1"/>
    <property type="molecule type" value="Genomic_DNA"/>
</dbReference>
<dbReference type="KEGG" id="sbf:JCM31447_03120"/>
<organism evidence="3 4">
    <name type="scientific">Fluviispira sanaruensis</name>
    <dbReference type="NCBI Taxonomy" id="2493639"/>
    <lineage>
        <taxon>Bacteria</taxon>
        <taxon>Pseudomonadati</taxon>
        <taxon>Bdellovibrionota</taxon>
        <taxon>Oligoflexia</taxon>
        <taxon>Silvanigrellales</taxon>
        <taxon>Silvanigrellaceae</taxon>
        <taxon>Fluviispira</taxon>
    </lineage>
</organism>
<dbReference type="RefSeq" id="WP_130605850.1">
    <property type="nucleotide sequence ID" value="NZ_AP019368.1"/>
</dbReference>
<dbReference type="Pfam" id="PF08348">
    <property type="entry name" value="PAS_6"/>
    <property type="match status" value="1"/>
</dbReference>
<dbReference type="InterPro" id="IPR039445">
    <property type="entry name" value="DauR-like_HTH"/>
</dbReference>
<dbReference type="InterPro" id="IPR039446">
    <property type="entry name" value="DauR-like"/>
</dbReference>
<feature type="domain" description="Transcriptional regulator DauR-like HTH" evidence="2">
    <location>
        <begin position="135"/>
        <end position="194"/>
    </location>
</feature>
<dbReference type="OrthoDB" id="9796595at2"/>
<dbReference type="PANTHER" id="PTHR35568">
    <property type="entry name" value="TRANSCRIPTIONAL REGULATOR DAUR"/>
    <property type="match status" value="1"/>
</dbReference>